<keyword evidence="8" id="KW-1133">Transmembrane helix</keyword>
<dbReference type="EMBL" id="MTYJ01000010">
    <property type="protein sequence ID" value="OQV23749.1"/>
    <property type="molecule type" value="Genomic_DNA"/>
</dbReference>
<evidence type="ECO:0000259" key="9">
    <source>
        <dbReference type="PROSITE" id="PS50026"/>
    </source>
</evidence>
<keyword evidence="2" id="KW-0964">Secreted</keyword>
<dbReference type="PROSITE" id="PS50026">
    <property type="entry name" value="EGF_3"/>
    <property type="match status" value="2"/>
</dbReference>
<protein>
    <recommendedName>
        <fullName evidence="9">EGF-like domain-containing protein</fullName>
    </recommendedName>
</protein>
<feature type="transmembrane region" description="Helical" evidence="8">
    <location>
        <begin position="124"/>
        <end position="152"/>
    </location>
</feature>
<evidence type="ECO:0000256" key="3">
    <source>
        <dbReference type="ARBA" id="ARBA00022536"/>
    </source>
</evidence>
<feature type="disulfide bond" evidence="7">
    <location>
        <begin position="77"/>
        <end position="86"/>
    </location>
</feature>
<dbReference type="PROSITE" id="PS01186">
    <property type="entry name" value="EGF_2"/>
    <property type="match status" value="2"/>
</dbReference>
<dbReference type="InterPro" id="IPR000742">
    <property type="entry name" value="EGF"/>
</dbReference>
<dbReference type="SMART" id="SM00181">
    <property type="entry name" value="EGF"/>
    <property type="match status" value="2"/>
</dbReference>
<evidence type="ECO:0000313" key="10">
    <source>
        <dbReference type="EMBL" id="OQV23749.1"/>
    </source>
</evidence>
<keyword evidence="3 7" id="KW-0245">EGF-like domain</keyword>
<dbReference type="OrthoDB" id="5971814at2759"/>
<feature type="domain" description="EGF-like" evidence="9">
    <location>
        <begin position="49"/>
        <end position="87"/>
    </location>
</feature>
<comment type="caution">
    <text evidence="10">The sequence shown here is derived from an EMBL/GenBank/DDBJ whole genome shotgun (WGS) entry which is preliminary data.</text>
</comment>
<dbReference type="InterPro" id="IPR001881">
    <property type="entry name" value="EGF-like_Ca-bd_dom"/>
</dbReference>
<evidence type="ECO:0000256" key="8">
    <source>
        <dbReference type="SAM" id="Phobius"/>
    </source>
</evidence>
<dbReference type="Gene3D" id="2.10.25.10">
    <property type="entry name" value="Laminin"/>
    <property type="match status" value="2"/>
</dbReference>
<dbReference type="PANTHER" id="PTHR24049">
    <property type="entry name" value="CRUMBS FAMILY MEMBER"/>
    <property type="match status" value="1"/>
</dbReference>
<evidence type="ECO:0000313" key="11">
    <source>
        <dbReference type="Proteomes" id="UP000192578"/>
    </source>
</evidence>
<comment type="caution">
    <text evidence="7">Lacks conserved residue(s) required for the propagation of feature annotation.</text>
</comment>
<comment type="subcellular location">
    <subcellularLocation>
        <location evidence="1">Secreted</location>
    </subcellularLocation>
</comment>
<keyword evidence="8" id="KW-0472">Membrane</keyword>
<name>A0A1W0X895_HYPEX</name>
<evidence type="ECO:0000256" key="5">
    <source>
        <dbReference type="ARBA" id="ARBA00022737"/>
    </source>
</evidence>
<evidence type="ECO:0000256" key="1">
    <source>
        <dbReference type="ARBA" id="ARBA00004613"/>
    </source>
</evidence>
<keyword evidence="11" id="KW-1185">Reference proteome</keyword>
<evidence type="ECO:0000256" key="6">
    <source>
        <dbReference type="ARBA" id="ARBA00023157"/>
    </source>
</evidence>
<dbReference type="CDD" id="cd00054">
    <property type="entry name" value="EGF_CA"/>
    <property type="match status" value="2"/>
</dbReference>
<dbReference type="InterPro" id="IPR051022">
    <property type="entry name" value="Notch_Cell-Fate_Det"/>
</dbReference>
<keyword evidence="6 7" id="KW-1015">Disulfide bond</keyword>
<evidence type="ECO:0000256" key="4">
    <source>
        <dbReference type="ARBA" id="ARBA00022729"/>
    </source>
</evidence>
<dbReference type="SMART" id="SM00179">
    <property type="entry name" value="EGF_CA"/>
    <property type="match status" value="2"/>
</dbReference>
<evidence type="ECO:0000256" key="2">
    <source>
        <dbReference type="ARBA" id="ARBA00022525"/>
    </source>
</evidence>
<dbReference type="SUPFAM" id="SSF57196">
    <property type="entry name" value="EGF/Laminin"/>
    <property type="match status" value="2"/>
</dbReference>
<dbReference type="GO" id="GO:0005576">
    <property type="term" value="C:extracellular region"/>
    <property type="evidence" value="ECO:0007669"/>
    <property type="project" value="UniProtKB-SubCell"/>
</dbReference>
<reference evidence="11" key="1">
    <citation type="submission" date="2017-01" db="EMBL/GenBank/DDBJ databases">
        <title>Comparative genomics of anhydrobiosis in the tardigrade Hypsibius dujardini.</title>
        <authorList>
            <person name="Yoshida Y."/>
            <person name="Koutsovoulos G."/>
            <person name="Laetsch D."/>
            <person name="Stevens L."/>
            <person name="Kumar S."/>
            <person name="Horikawa D."/>
            <person name="Ishino K."/>
            <person name="Komine S."/>
            <person name="Tomita M."/>
            <person name="Blaxter M."/>
            <person name="Arakawa K."/>
        </authorList>
    </citation>
    <scope>NUCLEOTIDE SEQUENCE [LARGE SCALE GENOMIC DNA]</scope>
    <source>
        <strain evidence="11">Z151</strain>
    </source>
</reference>
<feature type="disulfide bond" evidence="7">
    <location>
        <begin position="37"/>
        <end position="46"/>
    </location>
</feature>
<organism evidence="10 11">
    <name type="scientific">Hypsibius exemplaris</name>
    <name type="common">Freshwater tardigrade</name>
    <dbReference type="NCBI Taxonomy" id="2072580"/>
    <lineage>
        <taxon>Eukaryota</taxon>
        <taxon>Metazoa</taxon>
        <taxon>Ecdysozoa</taxon>
        <taxon>Tardigrada</taxon>
        <taxon>Eutardigrada</taxon>
        <taxon>Parachela</taxon>
        <taxon>Hypsibioidea</taxon>
        <taxon>Hypsibiidae</taxon>
        <taxon>Hypsibius</taxon>
    </lineage>
</organism>
<dbReference type="Pfam" id="PF00008">
    <property type="entry name" value="EGF"/>
    <property type="match status" value="1"/>
</dbReference>
<dbReference type="AlphaFoldDB" id="A0A1W0X895"/>
<feature type="domain" description="EGF-like" evidence="9">
    <location>
        <begin position="8"/>
        <end position="47"/>
    </location>
</feature>
<evidence type="ECO:0000256" key="7">
    <source>
        <dbReference type="PROSITE-ProRule" id="PRU00076"/>
    </source>
</evidence>
<dbReference type="FunFam" id="2.10.25.10:FF:000053">
    <property type="entry name" value="Slit guidance ligand 2"/>
    <property type="match status" value="1"/>
</dbReference>
<keyword evidence="8" id="KW-0812">Transmembrane</keyword>
<dbReference type="PROSITE" id="PS00022">
    <property type="entry name" value="EGF_1"/>
    <property type="match status" value="2"/>
</dbReference>
<keyword evidence="4" id="KW-0732">Signal</keyword>
<sequence length="259" mass="29041">MLRSACVRKLTCRDNLCRNNALCYNVDGLHQNYICQCDLGFKGIDCELEVRECSNPLNICGNDGVCVATTQGFRCDCLPGFSGKFCQTTVQSEHAPKLAKDRAPFSTSAYGLPNSSIVRVSDDLYYILVIGVGLFIAILIIGCFLLYLILLLKRFRIYERYRCSSTRTYIFLEAMKDSCLCRSYGRQDNNSSEGKSESATLRSKPTAGTIKLLKERIEQAERRAKQEIQAFSMQLSKTALTSPAAQKSLQDMQQLLIEV</sequence>
<proteinExistence type="predicted"/>
<gene>
    <name evidence="10" type="ORF">BV898_02483</name>
</gene>
<keyword evidence="5" id="KW-0677">Repeat</keyword>
<dbReference type="GO" id="GO:0005509">
    <property type="term" value="F:calcium ion binding"/>
    <property type="evidence" value="ECO:0007669"/>
    <property type="project" value="InterPro"/>
</dbReference>
<accession>A0A1W0X895</accession>
<dbReference type="Proteomes" id="UP000192578">
    <property type="component" value="Unassembled WGS sequence"/>
</dbReference>